<keyword evidence="3" id="KW-1185">Reference proteome</keyword>
<feature type="region of interest" description="Disordered" evidence="1">
    <location>
        <begin position="1"/>
        <end position="21"/>
    </location>
</feature>
<comment type="caution">
    <text evidence="2">The sequence shown here is derived from an EMBL/GenBank/DDBJ whole genome shotgun (WGS) entry which is preliminary data.</text>
</comment>
<evidence type="ECO:0000256" key="1">
    <source>
        <dbReference type="SAM" id="MobiDB-lite"/>
    </source>
</evidence>
<accession>A0ABW0X9C9</accession>
<dbReference type="Proteomes" id="UP001595975">
    <property type="component" value="Unassembled WGS sequence"/>
</dbReference>
<dbReference type="RefSeq" id="WP_380227980.1">
    <property type="nucleotide sequence ID" value="NZ_JBHSOF010000038.1"/>
</dbReference>
<reference evidence="3" key="1">
    <citation type="journal article" date="2019" name="Int. J. Syst. Evol. Microbiol.">
        <title>The Global Catalogue of Microorganisms (GCM) 10K type strain sequencing project: providing services to taxonomists for standard genome sequencing and annotation.</title>
        <authorList>
            <consortium name="The Broad Institute Genomics Platform"/>
            <consortium name="The Broad Institute Genome Sequencing Center for Infectious Disease"/>
            <person name="Wu L."/>
            <person name="Ma J."/>
        </authorList>
    </citation>
    <scope>NUCLEOTIDE SEQUENCE [LARGE SCALE GENOMIC DNA]</scope>
    <source>
        <strain evidence="3">CGMCC 4.1437</strain>
    </source>
</reference>
<evidence type="ECO:0000313" key="3">
    <source>
        <dbReference type="Proteomes" id="UP001595975"/>
    </source>
</evidence>
<proteinExistence type="predicted"/>
<organism evidence="2 3">
    <name type="scientific">Kitasatospora misakiensis</name>
    <dbReference type="NCBI Taxonomy" id="67330"/>
    <lineage>
        <taxon>Bacteria</taxon>
        <taxon>Bacillati</taxon>
        <taxon>Actinomycetota</taxon>
        <taxon>Actinomycetes</taxon>
        <taxon>Kitasatosporales</taxon>
        <taxon>Streptomycetaceae</taxon>
        <taxon>Kitasatospora</taxon>
    </lineage>
</organism>
<sequence length="105" mass="10824">MSGTRAGAARRQEENGDGEPHVRVLARVLTAVRADSDPADPLSEARIAALESALCLLGVDQGPDGAGGEAGAELLREALGSARASVMTIGIAVTRWSDSRRCGRV</sequence>
<evidence type="ECO:0000313" key="2">
    <source>
        <dbReference type="EMBL" id="MFC5666308.1"/>
    </source>
</evidence>
<dbReference type="EMBL" id="JBHSOF010000038">
    <property type="protein sequence ID" value="MFC5666308.1"/>
    <property type="molecule type" value="Genomic_DNA"/>
</dbReference>
<name>A0ABW0X9C9_9ACTN</name>
<protein>
    <submittedName>
        <fullName evidence="2">Uncharacterized protein</fullName>
    </submittedName>
</protein>
<feature type="compositionally biased region" description="Basic and acidic residues" evidence="1">
    <location>
        <begin position="10"/>
        <end position="21"/>
    </location>
</feature>
<gene>
    <name evidence="2" type="ORF">ACFP3U_25465</name>
</gene>